<dbReference type="PANTHER" id="PTHR23138:SF142">
    <property type="entry name" value="RAN-BINDING PROTEIN 3B-RELATED"/>
    <property type="match status" value="1"/>
</dbReference>
<dbReference type="InterPro" id="IPR000156">
    <property type="entry name" value="Ran_bind_dom"/>
</dbReference>
<reference evidence="5 6" key="1">
    <citation type="journal article" date="2016" name="Sci. Rep.">
        <title>Peltaster fructicola genome reveals evolution from an invasive phytopathogen to an ectophytic parasite.</title>
        <authorList>
            <person name="Xu C."/>
            <person name="Chen H."/>
            <person name="Gleason M.L."/>
            <person name="Xu J.R."/>
            <person name="Liu H."/>
            <person name="Zhang R."/>
            <person name="Sun G."/>
        </authorList>
    </citation>
    <scope>NUCLEOTIDE SEQUENCE [LARGE SCALE GENOMIC DNA]</scope>
    <source>
        <strain evidence="5 6">LNHT1506</strain>
    </source>
</reference>
<feature type="compositionally biased region" description="Polar residues" evidence="3">
    <location>
        <begin position="213"/>
        <end position="222"/>
    </location>
</feature>
<evidence type="ECO:0000256" key="2">
    <source>
        <dbReference type="ARBA" id="ARBA00023242"/>
    </source>
</evidence>
<proteinExistence type="predicted"/>
<dbReference type="InterPro" id="IPR011993">
    <property type="entry name" value="PH-like_dom_sf"/>
</dbReference>
<gene>
    <name evidence="5" type="ORF">AMS68_005924</name>
</gene>
<name>A0A6H0Y073_9PEZI</name>
<comment type="subcellular location">
    <subcellularLocation>
        <location evidence="1">Nucleus</location>
    </subcellularLocation>
</comment>
<dbReference type="Gene3D" id="2.30.29.30">
    <property type="entry name" value="Pleckstrin-homology domain (PH domain)/Phosphotyrosine-binding domain (PTB)"/>
    <property type="match status" value="1"/>
</dbReference>
<keyword evidence="2" id="KW-0539">Nucleus</keyword>
<dbReference type="EMBL" id="CP051142">
    <property type="protein sequence ID" value="QIX00407.1"/>
    <property type="molecule type" value="Genomic_DNA"/>
</dbReference>
<feature type="region of interest" description="Disordered" evidence="3">
    <location>
        <begin position="1"/>
        <end position="176"/>
    </location>
</feature>
<organism evidence="5 6">
    <name type="scientific">Peltaster fructicola</name>
    <dbReference type="NCBI Taxonomy" id="286661"/>
    <lineage>
        <taxon>Eukaryota</taxon>
        <taxon>Fungi</taxon>
        <taxon>Dikarya</taxon>
        <taxon>Ascomycota</taxon>
        <taxon>Pezizomycotina</taxon>
        <taxon>Dothideomycetes</taxon>
        <taxon>Dothideomycetes incertae sedis</taxon>
        <taxon>Peltaster</taxon>
    </lineage>
</organism>
<feature type="region of interest" description="Disordered" evidence="3">
    <location>
        <begin position="268"/>
        <end position="327"/>
    </location>
</feature>
<dbReference type="InterPro" id="IPR045255">
    <property type="entry name" value="RanBP1-like"/>
</dbReference>
<evidence type="ECO:0000256" key="1">
    <source>
        <dbReference type="ARBA" id="ARBA00004123"/>
    </source>
</evidence>
<protein>
    <recommendedName>
        <fullName evidence="4">RanBD1 domain-containing protein</fullName>
    </recommendedName>
</protein>
<dbReference type="SUPFAM" id="SSF50729">
    <property type="entry name" value="PH domain-like"/>
    <property type="match status" value="1"/>
</dbReference>
<feature type="compositionally biased region" description="Basic and acidic residues" evidence="3">
    <location>
        <begin position="88"/>
        <end position="103"/>
    </location>
</feature>
<dbReference type="SMART" id="SM00160">
    <property type="entry name" value="RanBD"/>
    <property type="match status" value="1"/>
</dbReference>
<dbReference type="AlphaFoldDB" id="A0A6H0Y073"/>
<feature type="compositionally biased region" description="Polar residues" evidence="3">
    <location>
        <begin position="138"/>
        <end position="153"/>
    </location>
</feature>
<dbReference type="Pfam" id="PF00638">
    <property type="entry name" value="Ran_BP1"/>
    <property type="match status" value="1"/>
</dbReference>
<dbReference type="Proteomes" id="UP000503462">
    <property type="component" value="Chromosome 4"/>
</dbReference>
<accession>A0A6H0Y073</accession>
<sequence length="466" mass="49339">MATGEVDNPERPVREQLKKASLDNQNEVAASISDEARMEAGRGLSKKRSHEAIDGEPAKEQNGMTTAGERTHTRKRSRDSTAEDDEIEVPKKRSSSELGREEPITSTSRAATPEAQIVENAKDPSDDIASPKNKRSRLQNLAGTQDAESAGKQSSGGGFANTSATSPFGTVAEGNKDQLQTSASAFAASKFSSLANGPSAFSSAPRAGGFSSFAKTTSSEASSGDKDVVGTNGSQNGFGGFKSVASGSVFGGSAFGSLNKAEGLTSFKSAQPATAQKPAKAFGTSADDDEEDDNADEKDEPGMKSPISVGAAQDKKDERFYEQEVETGEEGEEVVWSGRAKLYTFVSTEGGKKEWKERGLGVLKLNTKRGLDDGLLQSTAEEPTAVKRPTARFLMRADGSHRVVLNTAVTSTLTNSIVDKGPTANGAFIFTGTIAGASEPQTLQLKMKQHLALELYDRLLEMQQEM</sequence>
<keyword evidence="6" id="KW-1185">Reference proteome</keyword>
<dbReference type="PROSITE" id="PS50196">
    <property type="entry name" value="RANBD1"/>
    <property type="match status" value="1"/>
</dbReference>
<evidence type="ECO:0000256" key="3">
    <source>
        <dbReference type="SAM" id="MobiDB-lite"/>
    </source>
</evidence>
<feature type="compositionally biased region" description="Basic and acidic residues" evidence="3">
    <location>
        <begin position="8"/>
        <end position="21"/>
    </location>
</feature>
<feature type="domain" description="RanBD1" evidence="4">
    <location>
        <begin position="324"/>
        <end position="466"/>
    </location>
</feature>
<evidence type="ECO:0000313" key="6">
    <source>
        <dbReference type="Proteomes" id="UP000503462"/>
    </source>
</evidence>
<dbReference type="OrthoDB" id="185618at2759"/>
<feature type="compositionally biased region" description="Basic and acidic residues" evidence="3">
    <location>
        <begin position="313"/>
        <end position="322"/>
    </location>
</feature>
<feature type="compositionally biased region" description="Low complexity" evidence="3">
    <location>
        <begin position="270"/>
        <end position="281"/>
    </location>
</feature>
<dbReference type="GO" id="GO:0005634">
    <property type="term" value="C:nucleus"/>
    <property type="evidence" value="ECO:0007669"/>
    <property type="project" value="UniProtKB-SubCell"/>
</dbReference>
<dbReference type="PANTHER" id="PTHR23138">
    <property type="entry name" value="RAN BINDING PROTEIN"/>
    <property type="match status" value="1"/>
</dbReference>
<evidence type="ECO:0000259" key="4">
    <source>
        <dbReference type="PROSITE" id="PS50196"/>
    </source>
</evidence>
<feature type="region of interest" description="Disordered" evidence="3">
    <location>
        <begin position="197"/>
        <end position="237"/>
    </location>
</feature>
<feature type="compositionally biased region" description="Acidic residues" evidence="3">
    <location>
        <begin position="286"/>
        <end position="299"/>
    </location>
</feature>
<evidence type="ECO:0000313" key="5">
    <source>
        <dbReference type="EMBL" id="QIX00407.1"/>
    </source>
</evidence>
<feature type="compositionally biased region" description="Basic and acidic residues" evidence="3">
    <location>
        <begin position="50"/>
        <end position="59"/>
    </location>
</feature>